<evidence type="ECO:0000313" key="3">
    <source>
        <dbReference type="Proteomes" id="UP000186817"/>
    </source>
</evidence>
<dbReference type="Proteomes" id="UP000186817">
    <property type="component" value="Unassembled WGS sequence"/>
</dbReference>
<gene>
    <name evidence="2" type="ORF">AK812_SmicGene7926</name>
</gene>
<organism evidence="2 3">
    <name type="scientific">Symbiodinium microadriaticum</name>
    <name type="common">Dinoflagellate</name>
    <name type="synonym">Zooxanthella microadriatica</name>
    <dbReference type="NCBI Taxonomy" id="2951"/>
    <lineage>
        <taxon>Eukaryota</taxon>
        <taxon>Sar</taxon>
        <taxon>Alveolata</taxon>
        <taxon>Dinophyceae</taxon>
        <taxon>Suessiales</taxon>
        <taxon>Symbiodiniaceae</taxon>
        <taxon>Symbiodinium</taxon>
    </lineage>
</organism>
<proteinExistence type="predicted"/>
<evidence type="ECO:0000313" key="2">
    <source>
        <dbReference type="EMBL" id="OLQ08567.1"/>
    </source>
</evidence>
<dbReference type="AlphaFoldDB" id="A0A1Q9EME1"/>
<dbReference type="EMBL" id="LSRX01000114">
    <property type="protein sequence ID" value="OLQ08567.1"/>
    <property type="molecule type" value="Genomic_DNA"/>
</dbReference>
<evidence type="ECO:0000256" key="1">
    <source>
        <dbReference type="SAM" id="MobiDB-lite"/>
    </source>
</evidence>
<accession>A0A1Q9EME1</accession>
<name>A0A1Q9EME1_SYMMI</name>
<keyword evidence="3" id="KW-1185">Reference proteome</keyword>
<protein>
    <submittedName>
        <fullName evidence="2">Uncharacterized protein</fullName>
    </submittedName>
</protein>
<reference evidence="2 3" key="1">
    <citation type="submission" date="2016-02" db="EMBL/GenBank/DDBJ databases">
        <title>Genome analysis of coral dinoflagellate symbionts highlights evolutionary adaptations to a symbiotic lifestyle.</title>
        <authorList>
            <person name="Aranda M."/>
            <person name="Li Y."/>
            <person name="Liew Y.J."/>
            <person name="Baumgarten S."/>
            <person name="Simakov O."/>
            <person name="Wilson M."/>
            <person name="Piel J."/>
            <person name="Ashoor H."/>
            <person name="Bougouffa S."/>
            <person name="Bajic V.B."/>
            <person name="Ryu T."/>
            <person name="Ravasi T."/>
            <person name="Bayer T."/>
            <person name="Micklem G."/>
            <person name="Kim H."/>
            <person name="Bhak J."/>
            <person name="Lajeunesse T.C."/>
            <person name="Voolstra C.R."/>
        </authorList>
    </citation>
    <scope>NUCLEOTIDE SEQUENCE [LARGE SCALE GENOMIC DNA]</scope>
    <source>
        <strain evidence="2 3">CCMP2467</strain>
    </source>
</reference>
<feature type="region of interest" description="Disordered" evidence="1">
    <location>
        <begin position="1"/>
        <end position="95"/>
    </location>
</feature>
<sequence>MEFTSFAVPDSSKAAASSKAGRTKLPGGKRPRTNKFLQTGSPSKDKKMPAPAASVATGFAPPASEPPASQGTMPPPPPPAETSRKGKDNKVAPSPLGRTQAMEAAFNKANTLLQAKQKVCCASEIWASKPRQRNISQAATALENAAKKLSTDPSAGELQAQLLALAEEGTMAQAVFTRVRNSPAEFVKDGLNSEQEKFLKSLDPPLVATIISWIAQGLVKDMDREDDGPELEGFKK</sequence>
<feature type="compositionally biased region" description="Low complexity" evidence="1">
    <location>
        <begin position="11"/>
        <end position="20"/>
    </location>
</feature>
<comment type="caution">
    <text evidence="2">The sequence shown here is derived from an EMBL/GenBank/DDBJ whole genome shotgun (WGS) entry which is preliminary data.</text>
</comment>